<keyword evidence="7" id="KW-1185">Reference proteome</keyword>
<dbReference type="InterPro" id="IPR027417">
    <property type="entry name" value="P-loop_NTPase"/>
</dbReference>
<comment type="similarity">
    <text evidence="1">Belongs to the disease resistance NB-LRR family.</text>
</comment>
<dbReference type="SUPFAM" id="SSF52047">
    <property type="entry name" value="RNI-like"/>
    <property type="match status" value="2"/>
</dbReference>
<proteinExistence type="inferred from homology"/>
<evidence type="ECO:0000256" key="2">
    <source>
        <dbReference type="ARBA" id="ARBA00022821"/>
    </source>
</evidence>
<dbReference type="Gene3D" id="3.40.50.300">
    <property type="entry name" value="P-loop containing nucleotide triphosphate hydrolases"/>
    <property type="match status" value="1"/>
</dbReference>
<sequence>MSHPFTCKSKFETLHHEAEQLRNKRLKLQQSADKAKRKGEEIYESVDKWLIEAGKAIEEADEFIQGEEQAKKRCFVGLCPDLKTRYLLSKKAEKKALAIDKLVNEGDHDPISFRPRILQIVASSVYHREALNSRVLFLKQVMDALRDPNLNKIGVHGMGGVGKTTLAKEVHRQAIEEKLFDEVVMVAVNQTPEFRRIQSEKLSQQMKKAPPGIESRHKQILTADEPAFEEFLSEGEHGAQSSLFNRMVAFSNLENLHLGQMNDMKKSGNLEELFSCEGFTLVKNLKLFTVDNLKQIWDIDSRLKPVLQHLETLSVNRCNSLNQHCTIVSSFLNLASLEHLNSLLWHGGIQGRLFHNVQSLTVDQCAISDIPVPANLLQFLNKLEKLQVEYCDSAEIVFDLEGLSVDDGHTELLPQLSKLHLANLPMLRHLWNKDPLGILEFNNLRLHLKDRCAALQLSYAERKMAWPISIQELEALTKVAIPSLEELRVEYNTMKDMWSQADFLSGLKGIELTCFSNDSTLLPSYFFQSLPDLEKLVLSDASFEEIIFHEEIISEETRAGLVKLKELKLPRLKHLMDAKLLTVFQYLETLEVLECGRLEILVPSSVSFQNLKTLEVSNCQRLVNLISSSTARSLERLRKMKIEKCELIQEIIVTEADKDEEEEICFGQLKCLELQHLPSLSSFCSGVVTKLEDAYLGHEMDTKSTESGEASISV</sequence>
<feature type="domain" description="Disease resistance protein At4g27190-like leucine-rich repeats" evidence="5">
    <location>
        <begin position="343"/>
        <end position="456"/>
    </location>
</feature>
<dbReference type="InterPro" id="IPR057135">
    <property type="entry name" value="At4g27190-like_LRR"/>
</dbReference>
<keyword evidence="2" id="KW-0611">Plant defense</keyword>
<dbReference type="AlphaFoldDB" id="A0A6A6KZM0"/>
<dbReference type="PANTHER" id="PTHR33463">
    <property type="entry name" value="NB-ARC DOMAIN-CONTAINING PROTEIN-RELATED"/>
    <property type="match status" value="1"/>
</dbReference>
<evidence type="ECO:0000313" key="6">
    <source>
        <dbReference type="EMBL" id="KAF2294510.1"/>
    </source>
</evidence>
<evidence type="ECO:0000313" key="7">
    <source>
        <dbReference type="Proteomes" id="UP000467840"/>
    </source>
</evidence>
<feature type="domain" description="Disease resistance protein At4g27190-like leucine-rich repeats" evidence="5">
    <location>
        <begin position="606"/>
        <end position="682"/>
    </location>
</feature>
<dbReference type="EMBL" id="JAAGAX010000013">
    <property type="protein sequence ID" value="KAF2294510.1"/>
    <property type="molecule type" value="Genomic_DNA"/>
</dbReference>
<dbReference type="InterPro" id="IPR002182">
    <property type="entry name" value="NB-ARC"/>
</dbReference>
<feature type="domain" description="NB-ARC" evidence="4">
    <location>
        <begin position="139"/>
        <end position="209"/>
    </location>
</feature>
<accession>A0A6A6KZM0</accession>
<dbReference type="PANTHER" id="PTHR33463:SF203">
    <property type="entry name" value="AAA+ ATPASE DOMAIN-CONTAINING PROTEIN"/>
    <property type="match status" value="1"/>
</dbReference>
<feature type="coiled-coil region" evidence="3">
    <location>
        <begin position="11"/>
        <end position="38"/>
    </location>
</feature>
<gene>
    <name evidence="6" type="ORF">GH714_012091</name>
</gene>
<dbReference type="PRINTS" id="PR00364">
    <property type="entry name" value="DISEASERSIST"/>
</dbReference>
<dbReference type="Pfam" id="PF23247">
    <property type="entry name" value="LRR_RPS2"/>
    <property type="match status" value="2"/>
</dbReference>
<dbReference type="Gene3D" id="3.80.10.10">
    <property type="entry name" value="Ribonuclease Inhibitor"/>
    <property type="match status" value="2"/>
</dbReference>
<evidence type="ECO:0000259" key="4">
    <source>
        <dbReference type="Pfam" id="PF00931"/>
    </source>
</evidence>
<name>A0A6A6KZM0_HEVBR</name>
<reference evidence="6 7" key="1">
    <citation type="journal article" date="2020" name="Mol. Plant">
        <title>The Chromosome-Based Rubber Tree Genome Provides New Insights into Spurge Genome Evolution and Rubber Biosynthesis.</title>
        <authorList>
            <person name="Liu J."/>
            <person name="Shi C."/>
            <person name="Shi C.C."/>
            <person name="Li W."/>
            <person name="Zhang Q.J."/>
            <person name="Zhang Y."/>
            <person name="Li K."/>
            <person name="Lu H.F."/>
            <person name="Shi C."/>
            <person name="Zhu S.T."/>
            <person name="Xiao Z.Y."/>
            <person name="Nan H."/>
            <person name="Yue Y."/>
            <person name="Zhu X.G."/>
            <person name="Wu Y."/>
            <person name="Hong X.N."/>
            <person name="Fan G.Y."/>
            <person name="Tong Y."/>
            <person name="Zhang D."/>
            <person name="Mao C.L."/>
            <person name="Liu Y.L."/>
            <person name="Hao S.J."/>
            <person name="Liu W.Q."/>
            <person name="Lv M.Q."/>
            <person name="Zhang H.B."/>
            <person name="Liu Y."/>
            <person name="Hu-Tang G.R."/>
            <person name="Wang J.P."/>
            <person name="Wang J.H."/>
            <person name="Sun Y.H."/>
            <person name="Ni S.B."/>
            <person name="Chen W.B."/>
            <person name="Zhang X.C."/>
            <person name="Jiao Y.N."/>
            <person name="Eichler E.E."/>
            <person name="Li G.H."/>
            <person name="Liu X."/>
            <person name="Gao L.Z."/>
        </authorList>
    </citation>
    <scope>NUCLEOTIDE SEQUENCE [LARGE SCALE GENOMIC DNA]</scope>
    <source>
        <strain evidence="7">cv. GT1</strain>
        <tissue evidence="6">Leaf</tissue>
    </source>
</reference>
<dbReference type="GO" id="GO:0043531">
    <property type="term" value="F:ADP binding"/>
    <property type="evidence" value="ECO:0007669"/>
    <property type="project" value="InterPro"/>
</dbReference>
<dbReference type="Pfam" id="PF00931">
    <property type="entry name" value="NB-ARC"/>
    <property type="match status" value="1"/>
</dbReference>
<keyword evidence="3" id="KW-0175">Coiled coil</keyword>
<comment type="caution">
    <text evidence="6">The sequence shown here is derived from an EMBL/GenBank/DDBJ whole genome shotgun (WGS) entry which is preliminary data.</text>
</comment>
<evidence type="ECO:0000256" key="3">
    <source>
        <dbReference type="SAM" id="Coils"/>
    </source>
</evidence>
<protein>
    <submittedName>
        <fullName evidence="6">Uncharacterized protein</fullName>
    </submittedName>
</protein>
<dbReference type="InterPro" id="IPR050905">
    <property type="entry name" value="Plant_NBS-LRR"/>
</dbReference>
<dbReference type="SUPFAM" id="SSF52540">
    <property type="entry name" value="P-loop containing nucleoside triphosphate hydrolases"/>
    <property type="match status" value="1"/>
</dbReference>
<dbReference type="Proteomes" id="UP000467840">
    <property type="component" value="Chromosome 7"/>
</dbReference>
<evidence type="ECO:0000259" key="5">
    <source>
        <dbReference type="Pfam" id="PF23247"/>
    </source>
</evidence>
<dbReference type="InterPro" id="IPR032675">
    <property type="entry name" value="LRR_dom_sf"/>
</dbReference>
<organism evidence="6 7">
    <name type="scientific">Hevea brasiliensis</name>
    <name type="common">Para rubber tree</name>
    <name type="synonym">Siphonia brasiliensis</name>
    <dbReference type="NCBI Taxonomy" id="3981"/>
    <lineage>
        <taxon>Eukaryota</taxon>
        <taxon>Viridiplantae</taxon>
        <taxon>Streptophyta</taxon>
        <taxon>Embryophyta</taxon>
        <taxon>Tracheophyta</taxon>
        <taxon>Spermatophyta</taxon>
        <taxon>Magnoliopsida</taxon>
        <taxon>eudicotyledons</taxon>
        <taxon>Gunneridae</taxon>
        <taxon>Pentapetalae</taxon>
        <taxon>rosids</taxon>
        <taxon>fabids</taxon>
        <taxon>Malpighiales</taxon>
        <taxon>Euphorbiaceae</taxon>
        <taxon>Crotonoideae</taxon>
        <taxon>Micrandreae</taxon>
        <taxon>Hevea</taxon>
    </lineage>
</organism>
<evidence type="ECO:0000256" key="1">
    <source>
        <dbReference type="ARBA" id="ARBA00008894"/>
    </source>
</evidence>